<dbReference type="InterPro" id="IPR043502">
    <property type="entry name" value="DNA/RNA_pol_sf"/>
</dbReference>
<dbReference type="InterPro" id="IPR000477">
    <property type="entry name" value="RT_dom"/>
</dbReference>
<dbReference type="SUPFAM" id="SSF56672">
    <property type="entry name" value="DNA/RNA polymerases"/>
    <property type="match status" value="1"/>
</dbReference>
<keyword evidence="3" id="KW-1185">Reference proteome</keyword>
<dbReference type="PROSITE" id="PS50878">
    <property type="entry name" value="RT_POL"/>
    <property type="match status" value="1"/>
</dbReference>
<reference evidence="2 3" key="1">
    <citation type="submission" date="2021-06" db="EMBL/GenBank/DDBJ databases">
        <title>A haploid diamondback moth (Plutella xylostella L.) genome assembly resolves 31 chromosomes and identifies a diamide resistance mutation.</title>
        <authorList>
            <person name="Ward C.M."/>
            <person name="Perry K.D."/>
            <person name="Baker G."/>
            <person name="Powis K."/>
            <person name="Heckel D.G."/>
            <person name="Baxter S.W."/>
        </authorList>
    </citation>
    <scope>NUCLEOTIDE SEQUENCE [LARGE SCALE GENOMIC DNA]</scope>
    <source>
        <strain evidence="2 3">LV</strain>
        <tissue evidence="2">Single pupa</tissue>
    </source>
</reference>
<dbReference type="Pfam" id="PF00078">
    <property type="entry name" value="RVT_1"/>
    <property type="match status" value="1"/>
</dbReference>
<evidence type="ECO:0000313" key="3">
    <source>
        <dbReference type="Proteomes" id="UP000823941"/>
    </source>
</evidence>
<evidence type="ECO:0000259" key="1">
    <source>
        <dbReference type="PROSITE" id="PS50878"/>
    </source>
</evidence>
<accession>A0ABQ7R6K6</accession>
<dbReference type="PANTHER" id="PTHR33332">
    <property type="entry name" value="REVERSE TRANSCRIPTASE DOMAIN-CONTAINING PROTEIN"/>
    <property type="match status" value="1"/>
</dbReference>
<dbReference type="Proteomes" id="UP000823941">
    <property type="component" value="Chromosome 1"/>
</dbReference>
<protein>
    <recommendedName>
        <fullName evidence="1">Reverse transcriptase domain-containing protein</fullName>
    </recommendedName>
</protein>
<proteinExistence type="predicted"/>
<name>A0ABQ7R6K6_PLUXY</name>
<feature type="domain" description="Reverse transcriptase" evidence="1">
    <location>
        <begin position="1"/>
        <end position="165"/>
    </location>
</feature>
<organism evidence="2 3">
    <name type="scientific">Plutella xylostella</name>
    <name type="common">Diamondback moth</name>
    <name type="synonym">Plutella maculipennis</name>
    <dbReference type="NCBI Taxonomy" id="51655"/>
    <lineage>
        <taxon>Eukaryota</taxon>
        <taxon>Metazoa</taxon>
        <taxon>Ecdysozoa</taxon>
        <taxon>Arthropoda</taxon>
        <taxon>Hexapoda</taxon>
        <taxon>Insecta</taxon>
        <taxon>Pterygota</taxon>
        <taxon>Neoptera</taxon>
        <taxon>Endopterygota</taxon>
        <taxon>Lepidoptera</taxon>
        <taxon>Glossata</taxon>
        <taxon>Ditrysia</taxon>
        <taxon>Yponomeutoidea</taxon>
        <taxon>Plutellidae</taxon>
        <taxon>Plutella</taxon>
    </lineage>
</organism>
<evidence type="ECO:0000313" key="2">
    <source>
        <dbReference type="EMBL" id="KAG7312942.1"/>
    </source>
</evidence>
<comment type="caution">
    <text evidence="2">The sequence shown here is derived from an EMBL/GenBank/DDBJ whole genome shotgun (WGS) entry which is preliminary data.</text>
</comment>
<dbReference type="EMBL" id="JAHIBW010000001">
    <property type="protein sequence ID" value="KAG7312942.1"/>
    <property type="molecule type" value="Genomic_DNA"/>
</dbReference>
<gene>
    <name evidence="2" type="ORF">JYU34_000004</name>
</gene>
<sequence>MLGIRGTQLKLFENYLTERTQCVKIGNVVSSDQENTGFGVPQGSILGPTLFLIYINDLCNLKLENGIILSYADDTALLFSANAENKNLVYDYAQRGFNIVNRWLQHHLLTLNAEKTNFIEFSKQKPKSQLKIPNVYAHYCKSLGYPCTCPTITNTNKTKYLGIIIDETLSFKQHIEALSSRVRKLIFVFKKLRFISDSKIIRQVYFALCQSVLTYCITSWGGSAKTLLLRIERAQRAVLKVSTFRPFRYPTKLLYESCKVLTVRQLFISSIVLKQHTALPYSPELTNKRRVDKVCTIKTTKHALTSRFYLFLGPILYNRLNAKLVLYPLTYPKCKNALQKSLQEMSYEDTENLLTIVK</sequence>